<accession>A0ACB8QJC2</accession>
<organism evidence="1 2">
    <name type="scientific">Vararia minispora EC-137</name>
    <dbReference type="NCBI Taxonomy" id="1314806"/>
    <lineage>
        <taxon>Eukaryota</taxon>
        <taxon>Fungi</taxon>
        <taxon>Dikarya</taxon>
        <taxon>Basidiomycota</taxon>
        <taxon>Agaricomycotina</taxon>
        <taxon>Agaricomycetes</taxon>
        <taxon>Russulales</taxon>
        <taxon>Lachnocladiaceae</taxon>
        <taxon>Vararia</taxon>
    </lineage>
</organism>
<protein>
    <submittedName>
        <fullName evidence="1">Uncharacterized protein</fullName>
    </submittedName>
</protein>
<evidence type="ECO:0000313" key="1">
    <source>
        <dbReference type="EMBL" id="KAI0031767.1"/>
    </source>
</evidence>
<dbReference type="Proteomes" id="UP000814128">
    <property type="component" value="Unassembled WGS sequence"/>
</dbReference>
<comment type="caution">
    <text evidence="1">The sequence shown here is derived from an EMBL/GenBank/DDBJ whole genome shotgun (WGS) entry which is preliminary data.</text>
</comment>
<gene>
    <name evidence="1" type="ORF">K488DRAFT_86504</name>
</gene>
<reference evidence="1" key="1">
    <citation type="submission" date="2021-02" db="EMBL/GenBank/DDBJ databases">
        <authorList>
            <consortium name="DOE Joint Genome Institute"/>
            <person name="Ahrendt S."/>
            <person name="Looney B.P."/>
            <person name="Miyauchi S."/>
            <person name="Morin E."/>
            <person name="Drula E."/>
            <person name="Courty P.E."/>
            <person name="Chicoki N."/>
            <person name="Fauchery L."/>
            <person name="Kohler A."/>
            <person name="Kuo A."/>
            <person name="Labutti K."/>
            <person name="Pangilinan J."/>
            <person name="Lipzen A."/>
            <person name="Riley R."/>
            <person name="Andreopoulos W."/>
            <person name="He G."/>
            <person name="Johnson J."/>
            <person name="Barry K.W."/>
            <person name="Grigoriev I.V."/>
            <person name="Nagy L."/>
            <person name="Hibbett D."/>
            <person name="Henrissat B."/>
            <person name="Matheny P.B."/>
            <person name="Labbe J."/>
            <person name="Martin F."/>
        </authorList>
    </citation>
    <scope>NUCLEOTIDE SEQUENCE</scope>
    <source>
        <strain evidence="1">EC-137</strain>
    </source>
</reference>
<dbReference type="EMBL" id="MU273568">
    <property type="protein sequence ID" value="KAI0031767.1"/>
    <property type="molecule type" value="Genomic_DNA"/>
</dbReference>
<keyword evidence="2" id="KW-1185">Reference proteome</keyword>
<reference evidence="1" key="2">
    <citation type="journal article" date="2022" name="New Phytol.">
        <title>Evolutionary transition to the ectomycorrhizal habit in the genomes of a hyperdiverse lineage of mushroom-forming fungi.</title>
        <authorList>
            <person name="Looney B."/>
            <person name="Miyauchi S."/>
            <person name="Morin E."/>
            <person name="Drula E."/>
            <person name="Courty P.E."/>
            <person name="Kohler A."/>
            <person name="Kuo A."/>
            <person name="LaButti K."/>
            <person name="Pangilinan J."/>
            <person name="Lipzen A."/>
            <person name="Riley R."/>
            <person name="Andreopoulos W."/>
            <person name="He G."/>
            <person name="Johnson J."/>
            <person name="Nolan M."/>
            <person name="Tritt A."/>
            <person name="Barry K.W."/>
            <person name="Grigoriev I.V."/>
            <person name="Nagy L.G."/>
            <person name="Hibbett D."/>
            <person name="Henrissat B."/>
            <person name="Matheny P.B."/>
            <person name="Labbe J."/>
            <person name="Martin F.M."/>
        </authorList>
    </citation>
    <scope>NUCLEOTIDE SEQUENCE</scope>
    <source>
        <strain evidence="1">EC-137</strain>
    </source>
</reference>
<name>A0ACB8QJC2_9AGAM</name>
<proteinExistence type="predicted"/>
<sequence length="70" mass="7329">MPSPSSSAEAHEDPVVAAKAAELAAHPAFIARINAMSQEEIRYLLALSLVGMKLSAIVAFQAIPPSADQQ</sequence>
<evidence type="ECO:0000313" key="2">
    <source>
        <dbReference type="Proteomes" id="UP000814128"/>
    </source>
</evidence>